<keyword evidence="6 10" id="KW-0521">NADP</keyword>
<dbReference type="Gene3D" id="1.10.1040.10">
    <property type="entry name" value="N-(1-d-carboxylethyl)-l-norvaline Dehydrogenase, domain 2"/>
    <property type="match status" value="1"/>
</dbReference>
<evidence type="ECO:0000256" key="9">
    <source>
        <dbReference type="ARBA" id="ARBA00048793"/>
    </source>
</evidence>
<comment type="catalytic activity">
    <reaction evidence="9 10">
        <text>(R)-pantoate + NADP(+) = 2-dehydropantoate + NADPH + H(+)</text>
        <dbReference type="Rhea" id="RHEA:16233"/>
        <dbReference type="ChEBI" id="CHEBI:11561"/>
        <dbReference type="ChEBI" id="CHEBI:15378"/>
        <dbReference type="ChEBI" id="CHEBI:15980"/>
        <dbReference type="ChEBI" id="CHEBI:57783"/>
        <dbReference type="ChEBI" id="CHEBI:58349"/>
        <dbReference type="EC" id="1.1.1.169"/>
    </reaction>
</comment>
<dbReference type="Proteomes" id="UP000634530">
    <property type="component" value="Chromosome"/>
</dbReference>
<dbReference type="GO" id="GO:0008677">
    <property type="term" value="F:2-dehydropantoate 2-reductase activity"/>
    <property type="evidence" value="ECO:0007669"/>
    <property type="project" value="UniProtKB-EC"/>
</dbReference>
<evidence type="ECO:0000256" key="10">
    <source>
        <dbReference type="RuleBase" id="RU362068"/>
    </source>
</evidence>
<evidence type="ECO:0000256" key="4">
    <source>
        <dbReference type="ARBA" id="ARBA00019465"/>
    </source>
</evidence>
<evidence type="ECO:0000256" key="2">
    <source>
        <dbReference type="ARBA" id="ARBA00007870"/>
    </source>
</evidence>
<evidence type="ECO:0000256" key="6">
    <source>
        <dbReference type="ARBA" id="ARBA00022857"/>
    </source>
</evidence>
<reference evidence="13 14" key="2">
    <citation type="journal article" date="2021" name="Microorganisms">
        <title>The Ever-Expanding Pseudomonas Genus: Description of 43 New Species and Partition of the Pseudomonas putida Group.</title>
        <authorList>
            <person name="Girard L."/>
            <person name="Lood C."/>
            <person name="Hofte M."/>
            <person name="Vandamme P."/>
            <person name="Rokni-Zadeh H."/>
            <person name="van Noort V."/>
            <person name="Lavigne R."/>
            <person name="De Mot R."/>
        </authorList>
    </citation>
    <scope>NUCLEOTIDE SEQUENCE [LARGE SCALE GENOMIC DNA]</scope>
    <source>
        <strain evidence="13 14">RW8P3</strain>
    </source>
</reference>
<dbReference type="PANTHER" id="PTHR21708:SF26">
    <property type="entry name" value="2-DEHYDROPANTOATE 2-REDUCTASE"/>
    <property type="match status" value="1"/>
</dbReference>
<keyword evidence="5 10" id="KW-0566">Pantothenate biosynthesis</keyword>
<evidence type="ECO:0000256" key="7">
    <source>
        <dbReference type="ARBA" id="ARBA00023002"/>
    </source>
</evidence>
<evidence type="ECO:0000256" key="5">
    <source>
        <dbReference type="ARBA" id="ARBA00022655"/>
    </source>
</evidence>
<comment type="similarity">
    <text evidence="2 10">Belongs to the ketopantoate reductase family.</text>
</comment>
<organism evidence="13 14">
    <name type="scientific">Pseudomonas vanderleydeniana</name>
    <dbReference type="NCBI Taxonomy" id="2745495"/>
    <lineage>
        <taxon>Bacteria</taxon>
        <taxon>Pseudomonadati</taxon>
        <taxon>Pseudomonadota</taxon>
        <taxon>Gammaproteobacteria</taxon>
        <taxon>Pseudomonadales</taxon>
        <taxon>Pseudomonadaceae</taxon>
        <taxon>Pseudomonas</taxon>
    </lineage>
</organism>
<dbReference type="NCBIfam" id="TIGR00745">
    <property type="entry name" value="apbA_panE"/>
    <property type="match status" value="1"/>
</dbReference>
<name>A0A9E6PIZ8_9PSED</name>
<dbReference type="EMBL" id="CP077093">
    <property type="protein sequence ID" value="QXI27145.1"/>
    <property type="molecule type" value="Genomic_DNA"/>
</dbReference>
<dbReference type="InterPro" id="IPR008927">
    <property type="entry name" value="6-PGluconate_DH-like_C_sf"/>
</dbReference>
<accession>A0A9E6PIZ8</accession>
<dbReference type="EC" id="1.1.1.169" evidence="3 10"/>
<keyword evidence="14" id="KW-1185">Reference proteome</keyword>
<protein>
    <recommendedName>
        <fullName evidence="4 10">2-dehydropantoate 2-reductase</fullName>
        <ecNumber evidence="3 10">1.1.1.169</ecNumber>
    </recommendedName>
    <alternativeName>
        <fullName evidence="8 10">Ketopantoate reductase</fullName>
    </alternativeName>
</protein>
<dbReference type="PANTHER" id="PTHR21708">
    <property type="entry name" value="PROBABLE 2-DEHYDROPANTOATE 2-REDUCTASE"/>
    <property type="match status" value="1"/>
</dbReference>
<dbReference type="Pfam" id="PF08546">
    <property type="entry name" value="ApbA_C"/>
    <property type="match status" value="1"/>
</dbReference>
<evidence type="ECO:0000256" key="8">
    <source>
        <dbReference type="ARBA" id="ARBA00032024"/>
    </source>
</evidence>
<evidence type="ECO:0000313" key="14">
    <source>
        <dbReference type="Proteomes" id="UP000634530"/>
    </source>
</evidence>
<dbReference type="AlphaFoldDB" id="A0A9E6PIZ8"/>
<dbReference type="FunFam" id="1.10.1040.10:FF:000017">
    <property type="entry name" value="2-dehydropantoate 2-reductase"/>
    <property type="match status" value="1"/>
</dbReference>
<comment type="function">
    <text evidence="10">Catalyzes the NADPH-dependent reduction of ketopantoate into pantoic acid.</text>
</comment>
<gene>
    <name evidence="13" type="ORF">HU752_024990</name>
</gene>
<dbReference type="KEGG" id="pvw:HU752_024990"/>
<dbReference type="GO" id="GO:0005737">
    <property type="term" value="C:cytoplasm"/>
    <property type="evidence" value="ECO:0007669"/>
    <property type="project" value="TreeGrafter"/>
</dbReference>
<dbReference type="InterPro" id="IPR013332">
    <property type="entry name" value="KPR_N"/>
</dbReference>
<dbReference type="InterPro" id="IPR003710">
    <property type="entry name" value="ApbA"/>
</dbReference>
<sequence length="324" mass="35435">MNETVVSPRIGIIGTGAIGGFYGVMLARAGFDVHFLLRSDFQQVTDHGLVLDSLIHGRLHLHPVQGYAAAQDLPVCDYLLICTKALDDPQLLASVVGIAAPGASLLLMQNGLRVEERLRRTLPDELHLLGGLCLSCVHRQSPGVVAHQAMGGVNIAYHSGPAQGLEQQRAVVESAARLFRQAGLESNAIGDLQQARWQKLVLNIATNGLSVLLDCGTERMLADADSCALVRALMEEVGQAAGACGYPLPPGFIEQLMYMAARVPDYYPSMYHDYRHRRPMELEAIYERPLAMARRAGCEMPRTQTLLQALRFLESRQLCAKEQP</sequence>
<dbReference type="InterPro" id="IPR051402">
    <property type="entry name" value="KPR-Related"/>
</dbReference>
<dbReference type="InterPro" id="IPR036291">
    <property type="entry name" value="NAD(P)-bd_dom_sf"/>
</dbReference>
<evidence type="ECO:0000313" key="13">
    <source>
        <dbReference type="EMBL" id="QXI27145.1"/>
    </source>
</evidence>
<dbReference type="Gene3D" id="3.40.50.720">
    <property type="entry name" value="NAD(P)-binding Rossmann-like Domain"/>
    <property type="match status" value="1"/>
</dbReference>
<dbReference type="NCBIfam" id="NF004887">
    <property type="entry name" value="PRK06249.1"/>
    <property type="match status" value="1"/>
</dbReference>
<evidence type="ECO:0000256" key="3">
    <source>
        <dbReference type="ARBA" id="ARBA00013014"/>
    </source>
</evidence>
<dbReference type="RefSeq" id="WP_186682346.1">
    <property type="nucleotide sequence ID" value="NZ_CP077093.1"/>
</dbReference>
<reference evidence="13 14" key="1">
    <citation type="journal article" date="2020" name="Microorganisms">
        <title>Reliable Identification of Environmental Pseudomonas Isolates Using the rpoD Gene.</title>
        <authorList>
            <consortium name="The Broad Institute Genome Sequencing Platform"/>
            <person name="Girard L."/>
            <person name="Lood C."/>
            <person name="Rokni-Zadeh H."/>
            <person name="van Noort V."/>
            <person name="Lavigne R."/>
            <person name="De Mot R."/>
        </authorList>
    </citation>
    <scope>NUCLEOTIDE SEQUENCE [LARGE SCALE GENOMIC DNA]</scope>
    <source>
        <strain evidence="13 14">RW8P3</strain>
    </source>
</reference>
<keyword evidence="7 10" id="KW-0560">Oxidoreductase</keyword>
<comment type="pathway">
    <text evidence="1 10">Cofactor biosynthesis; (R)-pantothenate biosynthesis; (R)-pantoate from 3-methyl-2-oxobutanoate: step 2/2.</text>
</comment>
<dbReference type="Pfam" id="PF02558">
    <property type="entry name" value="ApbA"/>
    <property type="match status" value="1"/>
</dbReference>
<feature type="domain" description="Ketopantoate reductase C-terminal" evidence="12">
    <location>
        <begin position="191"/>
        <end position="314"/>
    </location>
</feature>
<dbReference type="SUPFAM" id="SSF51735">
    <property type="entry name" value="NAD(P)-binding Rossmann-fold domains"/>
    <property type="match status" value="1"/>
</dbReference>
<evidence type="ECO:0000259" key="12">
    <source>
        <dbReference type="Pfam" id="PF08546"/>
    </source>
</evidence>
<dbReference type="InterPro" id="IPR013752">
    <property type="entry name" value="KPA_reductase"/>
</dbReference>
<evidence type="ECO:0000259" key="11">
    <source>
        <dbReference type="Pfam" id="PF02558"/>
    </source>
</evidence>
<dbReference type="InterPro" id="IPR013328">
    <property type="entry name" value="6PGD_dom2"/>
</dbReference>
<dbReference type="GO" id="GO:0015940">
    <property type="term" value="P:pantothenate biosynthetic process"/>
    <property type="evidence" value="ECO:0007669"/>
    <property type="project" value="UniProtKB-KW"/>
</dbReference>
<feature type="domain" description="Ketopantoate reductase N-terminal" evidence="11">
    <location>
        <begin position="10"/>
        <end position="159"/>
    </location>
</feature>
<proteinExistence type="inferred from homology"/>
<evidence type="ECO:0000256" key="1">
    <source>
        <dbReference type="ARBA" id="ARBA00004994"/>
    </source>
</evidence>
<dbReference type="SUPFAM" id="SSF48179">
    <property type="entry name" value="6-phosphogluconate dehydrogenase C-terminal domain-like"/>
    <property type="match status" value="1"/>
</dbReference>